<dbReference type="RefSeq" id="WP_203995749.1">
    <property type="nucleotide sequence ID" value="NZ_BOPG01000027.1"/>
</dbReference>
<dbReference type="Proteomes" id="UP000612585">
    <property type="component" value="Unassembled WGS sequence"/>
</dbReference>
<dbReference type="Pfam" id="PF20256">
    <property type="entry name" value="MoCoBD_2"/>
    <property type="match status" value="1"/>
</dbReference>
<gene>
    <name evidence="4" type="ORF">Vau01_043440</name>
</gene>
<dbReference type="AlphaFoldDB" id="A0A8J3Z8G9"/>
<accession>A0A8J3Z8G9</accession>
<dbReference type="PANTHER" id="PTHR11908:SF132">
    <property type="entry name" value="ALDEHYDE OXIDASE 1-RELATED"/>
    <property type="match status" value="1"/>
</dbReference>
<comment type="caution">
    <text evidence="4">The sequence shown here is derived from an EMBL/GenBank/DDBJ whole genome shotgun (WGS) entry which is preliminary data.</text>
</comment>
<organism evidence="4 5">
    <name type="scientific">Virgisporangium aurantiacum</name>
    <dbReference type="NCBI Taxonomy" id="175570"/>
    <lineage>
        <taxon>Bacteria</taxon>
        <taxon>Bacillati</taxon>
        <taxon>Actinomycetota</taxon>
        <taxon>Actinomycetes</taxon>
        <taxon>Micromonosporales</taxon>
        <taxon>Micromonosporaceae</taxon>
        <taxon>Virgisporangium</taxon>
    </lineage>
</organism>
<dbReference type="GO" id="GO:0016491">
    <property type="term" value="F:oxidoreductase activity"/>
    <property type="evidence" value="ECO:0007669"/>
    <property type="project" value="UniProtKB-KW"/>
</dbReference>
<sequence>MTVGAPTPRVEGRLKVTGAARFAADHPVEGVVHAVVVDATVGRGRITGIDVDAATAQPGVLAVISHVNAPRLPYRDNAGSHHPPGQRLRVFQDDRIRFFGQPVAVVVASTLPSAQHAAGLIEVAYEAERPSFDLDSAPANEPVAYARGSAEEALASAAVRLDVTYRTSRNHHNPMEPPATIAAWDGDRLTVWDKTQWVGGTQAELAAVFGLPDEAVRVLSPFVGGGFGSALRCWPHVVIAALAARVVGRPVKLVLTRRQMYVGTGFRPAYRYRLRLGSDRDGRLGAAVHDIRAETSRYENFHEGILAVGQMMYSLPHVSQEYRTVPLDVNTPVWMRGPGYSTAAFVIESALDELADRIGVDPVELRHRNEPTHDESTGLPFSTRRLRECLDVGAREFGWRNRPPAPRSQRDGDWLIGTGMAAGGYDASRDAAQARARLDADGSAVVEAATSDMGPGTYTSMTQVAADALGLAVDRVRFRLGDSLLPPTPSHGGSQTMASVGSAVQDGCDNLRRQAIALAVHDVDSPLHGADPDTVIVRAGRMSVRDHPARGETYSQLLSRQGRTHLEAPGSFTPPPPPERFSLYGFAATFAEVAVDARLGLVRVRRMLGVYDAGRIINPMLADSQAIGGMVGGISTALLEHTVTDPRDGRIANANLADYLVPVNADMPELRAVYLPGEDREVDPLGVKGIGELVHVGVAPAIANAVFHATGRRIRELPITADMLL</sequence>
<feature type="domain" description="Aldehyde oxidase/xanthine dehydrogenase a/b hammerhead" evidence="3">
    <location>
        <begin position="17"/>
        <end position="129"/>
    </location>
</feature>
<dbReference type="Gene3D" id="3.90.1170.50">
    <property type="entry name" value="Aldehyde oxidase/xanthine dehydrogenase, a/b hammerhead"/>
    <property type="match status" value="1"/>
</dbReference>
<keyword evidence="5" id="KW-1185">Reference proteome</keyword>
<evidence type="ECO:0000259" key="3">
    <source>
        <dbReference type="SMART" id="SM01008"/>
    </source>
</evidence>
<protein>
    <submittedName>
        <fullName evidence="4">Carbon-monoxide dehydrogenase large subunit</fullName>
    </submittedName>
</protein>
<dbReference type="Pfam" id="PF01315">
    <property type="entry name" value="Ald_Xan_dh_C"/>
    <property type="match status" value="1"/>
</dbReference>
<dbReference type="Gene3D" id="3.30.365.10">
    <property type="entry name" value="Aldehyde oxidase/xanthine dehydrogenase, molybdopterin binding domain"/>
    <property type="match status" value="4"/>
</dbReference>
<dbReference type="InterPro" id="IPR036856">
    <property type="entry name" value="Ald_Oxase/Xan_DH_a/b_sf"/>
</dbReference>
<reference evidence="4" key="1">
    <citation type="submission" date="2021-01" db="EMBL/GenBank/DDBJ databases">
        <title>Whole genome shotgun sequence of Virgisporangium aurantiacum NBRC 16421.</title>
        <authorList>
            <person name="Komaki H."/>
            <person name="Tamura T."/>
        </authorList>
    </citation>
    <scope>NUCLEOTIDE SEQUENCE</scope>
    <source>
        <strain evidence="4">NBRC 16421</strain>
    </source>
</reference>
<dbReference type="InterPro" id="IPR008274">
    <property type="entry name" value="AldOxase/xan_DH_MoCoBD1"/>
</dbReference>
<evidence type="ECO:0000256" key="2">
    <source>
        <dbReference type="ARBA" id="ARBA00023002"/>
    </source>
</evidence>
<evidence type="ECO:0000256" key="1">
    <source>
        <dbReference type="ARBA" id="ARBA00022505"/>
    </source>
</evidence>
<dbReference type="GO" id="GO:0005506">
    <property type="term" value="F:iron ion binding"/>
    <property type="evidence" value="ECO:0007669"/>
    <property type="project" value="InterPro"/>
</dbReference>
<evidence type="ECO:0000313" key="4">
    <source>
        <dbReference type="EMBL" id="GIJ56828.1"/>
    </source>
</evidence>
<dbReference type="InterPro" id="IPR016208">
    <property type="entry name" value="Ald_Oxase/xanthine_DH-like"/>
</dbReference>
<dbReference type="SMART" id="SM01008">
    <property type="entry name" value="Ald_Xan_dh_C"/>
    <property type="match status" value="1"/>
</dbReference>
<dbReference type="PANTHER" id="PTHR11908">
    <property type="entry name" value="XANTHINE DEHYDROGENASE"/>
    <property type="match status" value="1"/>
</dbReference>
<dbReference type="InterPro" id="IPR046867">
    <property type="entry name" value="AldOxase/xan_DH_MoCoBD2"/>
</dbReference>
<dbReference type="SUPFAM" id="SSF54665">
    <property type="entry name" value="CO dehydrogenase molybdoprotein N-domain-like"/>
    <property type="match status" value="1"/>
</dbReference>
<dbReference type="EMBL" id="BOPG01000027">
    <property type="protein sequence ID" value="GIJ56828.1"/>
    <property type="molecule type" value="Genomic_DNA"/>
</dbReference>
<dbReference type="InterPro" id="IPR000674">
    <property type="entry name" value="Ald_Oxase/Xan_DH_a/b"/>
</dbReference>
<evidence type="ECO:0000313" key="5">
    <source>
        <dbReference type="Proteomes" id="UP000612585"/>
    </source>
</evidence>
<name>A0A8J3Z8G9_9ACTN</name>
<dbReference type="Pfam" id="PF02738">
    <property type="entry name" value="MoCoBD_1"/>
    <property type="match status" value="1"/>
</dbReference>
<dbReference type="InterPro" id="IPR037165">
    <property type="entry name" value="AldOxase/xan_DH_Mopterin-bd_sf"/>
</dbReference>
<proteinExistence type="predicted"/>
<keyword evidence="1" id="KW-0500">Molybdenum</keyword>
<keyword evidence="2" id="KW-0560">Oxidoreductase</keyword>
<dbReference type="SUPFAM" id="SSF56003">
    <property type="entry name" value="Molybdenum cofactor-binding domain"/>
    <property type="match status" value="1"/>
</dbReference>